<comment type="caution">
    <text evidence="2">The sequence shown here is derived from an EMBL/GenBank/DDBJ whole genome shotgun (WGS) entry which is preliminary data.</text>
</comment>
<keyword evidence="1" id="KW-0472">Membrane</keyword>
<evidence type="ECO:0000313" key="3">
    <source>
        <dbReference type="Proteomes" id="UP000177171"/>
    </source>
</evidence>
<feature type="transmembrane region" description="Helical" evidence="1">
    <location>
        <begin position="102"/>
        <end position="122"/>
    </location>
</feature>
<reference evidence="2 3" key="1">
    <citation type="journal article" date="2016" name="Nat. Commun.">
        <title>Thousands of microbial genomes shed light on interconnected biogeochemical processes in an aquifer system.</title>
        <authorList>
            <person name="Anantharaman K."/>
            <person name="Brown C.T."/>
            <person name="Hug L.A."/>
            <person name="Sharon I."/>
            <person name="Castelle C.J."/>
            <person name="Probst A.J."/>
            <person name="Thomas B.C."/>
            <person name="Singh A."/>
            <person name="Wilkins M.J."/>
            <person name="Karaoz U."/>
            <person name="Brodie E.L."/>
            <person name="Williams K.H."/>
            <person name="Hubbard S.S."/>
            <person name="Banfield J.F."/>
        </authorList>
    </citation>
    <scope>NUCLEOTIDE SEQUENCE [LARGE SCALE GENOMIC DNA]</scope>
</reference>
<evidence type="ECO:0000313" key="2">
    <source>
        <dbReference type="EMBL" id="OHA13478.1"/>
    </source>
</evidence>
<protein>
    <submittedName>
        <fullName evidence="2">Uncharacterized protein</fullName>
    </submittedName>
</protein>
<accession>A0A1G2LPC1</accession>
<feature type="transmembrane region" description="Helical" evidence="1">
    <location>
        <begin position="154"/>
        <end position="174"/>
    </location>
</feature>
<organism evidence="2 3">
    <name type="scientific">Candidatus Sungbacteria bacterium RIFCSPLOWO2_12_FULL_41_11</name>
    <dbReference type="NCBI Taxonomy" id="1802286"/>
    <lineage>
        <taxon>Bacteria</taxon>
        <taxon>Candidatus Sungiibacteriota</taxon>
    </lineage>
</organism>
<dbReference type="Proteomes" id="UP000177171">
    <property type="component" value="Unassembled WGS sequence"/>
</dbReference>
<dbReference type="EMBL" id="MHQY01000026">
    <property type="protein sequence ID" value="OHA13478.1"/>
    <property type="molecule type" value="Genomic_DNA"/>
</dbReference>
<gene>
    <name evidence="2" type="ORF">A3G49_06790</name>
</gene>
<keyword evidence="1" id="KW-1133">Transmembrane helix</keyword>
<proteinExistence type="predicted"/>
<name>A0A1G2LPC1_9BACT</name>
<sequence>MTLTTHILIATAAAKPFFSVHPALVFVAAIASHYLADAIPHWDWHLSSVKEDLSDKHDHNLILEKTINVRDLLKISLDIFTGSLIAFLILRPELNIKELTPLALSIFGGILPDMLQPVFWVWKEKNPFMFIKRFHSFMHSKIYLGRHFWTAKKYIIIGKVSQTIIALLTIWLIYS</sequence>
<evidence type="ECO:0000256" key="1">
    <source>
        <dbReference type="SAM" id="Phobius"/>
    </source>
</evidence>
<keyword evidence="1" id="KW-0812">Transmembrane</keyword>
<dbReference type="AlphaFoldDB" id="A0A1G2LPC1"/>